<keyword evidence="3" id="KW-1185">Reference proteome</keyword>
<protein>
    <submittedName>
        <fullName evidence="2">Uncharacterized protein</fullName>
    </submittedName>
</protein>
<reference evidence="2" key="1">
    <citation type="journal article" date="2023" name="Science">
        <title>Genome structures resolve the early diversification of teleost fishes.</title>
        <authorList>
            <person name="Parey E."/>
            <person name="Louis A."/>
            <person name="Montfort J."/>
            <person name="Bouchez O."/>
            <person name="Roques C."/>
            <person name="Iampietro C."/>
            <person name="Lluch J."/>
            <person name="Castinel A."/>
            <person name="Donnadieu C."/>
            <person name="Desvignes T."/>
            <person name="Floi Bucao C."/>
            <person name="Jouanno E."/>
            <person name="Wen M."/>
            <person name="Mejri S."/>
            <person name="Dirks R."/>
            <person name="Jansen H."/>
            <person name="Henkel C."/>
            <person name="Chen W.J."/>
            <person name="Zahm M."/>
            <person name="Cabau C."/>
            <person name="Klopp C."/>
            <person name="Thompson A.W."/>
            <person name="Robinson-Rechavi M."/>
            <person name="Braasch I."/>
            <person name="Lecointre G."/>
            <person name="Bobe J."/>
            <person name="Postlethwait J.H."/>
            <person name="Berthelot C."/>
            <person name="Roest Crollius H."/>
            <person name="Guiguen Y."/>
        </authorList>
    </citation>
    <scope>NUCLEOTIDE SEQUENCE</scope>
    <source>
        <strain evidence="2">NC1722</strain>
    </source>
</reference>
<feature type="compositionally biased region" description="Low complexity" evidence="1">
    <location>
        <begin position="73"/>
        <end position="84"/>
    </location>
</feature>
<evidence type="ECO:0000313" key="2">
    <source>
        <dbReference type="EMBL" id="KAJ8411550.1"/>
    </source>
</evidence>
<sequence length="164" mass="17257">MVLGSGLGSKLAARDQTSSHATADASATAPPSREKSPSENGNKRPRGITIIKKERRAGGTRVGAGCDARQKAAVKSGASAASFARVGERERHSRASERNRVQTDPKYPATFTWSKHGAGMGTLQAGLLRRLTEGEEKGRRRALPAEVAGLRPRSEGVCAAASPR</sequence>
<evidence type="ECO:0000256" key="1">
    <source>
        <dbReference type="SAM" id="MobiDB-lite"/>
    </source>
</evidence>
<feature type="region of interest" description="Disordered" evidence="1">
    <location>
        <begin position="1"/>
        <end position="117"/>
    </location>
</feature>
<comment type="caution">
    <text evidence="2">The sequence shown here is derived from an EMBL/GenBank/DDBJ whole genome shotgun (WGS) entry which is preliminary data.</text>
</comment>
<organism evidence="2 3">
    <name type="scientific">Aldrovandia affinis</name>
    <dbReference type="NCBI Taxonomy" id="143900"/>
    <lineage>
        <taxon>Eukaryota</taxon>
        <taxon>Metazoa</taxon>
        <taxon>Chordata</taxon>
        <taxon>Craniata</taxon>
        <taxon>Vertebrata</taxon>
        <taxon>Euteleostomi</taxon>
        <taxon>Actinopterygii</taxon>
        <taxon>Neopterygii</taxon>
        <taxon>Teleostei</taxon>
        <taxon>Notacanthiformes</taxon>
        <taxon>Halosauridae</taxon>
        <taxon>Aldrovandia</taxon>
    </lineage>
</organism>
<feature type="compositionally biased region" description="Low complexity" evidence="1">
    <location>
        <begin position="18"/>
        <end position="29"/>
    </location>
</feature>
<name>A0AAD7SZJ6_9TELE</name>
<feature type="compositionally biased region" description="Basic and acidic residues" evidence="1">
    <location>
        <begin position="86"/>
        <end position="103"/>
    </location>
</feature>
<evidence type="ECO:0000313" key="3">
    <source>
        <dbReference type="Proteomes" id="UP001221898"/>
    </source>
</evidence>
<dbReference type="AlphaFoldDB" id="A0AAD7SZJ6"/>
<proteinExistence type="predicted"/>
<gene>
    <name evidence="2" type="ORF">AAFF_G00163580</name>
</gene>
<feature type="region of interest" description="Disordered" evidence="1">
    <location>
        <begin position="133"/>
        <end position="164"/>
    </location>
</feature>
<dbReference type="Proteomes" id="UP001221898">
    <property type="component" value="Unassembled WGS sequence"/>
</dbReference>
<accession>A0AAD7SZJ6</accession>
<dbReference type="EMBL" id="JAINUG010000022">
    <property type="protein sequence ID" value="KAJ8411550.1"/>
    <property type="molecule type" value="Genomic_DNA"/>
</dbReference>